<dbReference type="GO" id="GO:0140359">
    <property type="term" value="F:ABC-type transporter activity"/>
    <property type="evidence" value="ECO:0007669"/>
    <property type="project" value="InterPro"/>
</dbReference>
<feature type="transmembrane region" description="Helical" evidence="7">
    <location>
        <begin position="29"/>
        <end position="53"/>
    </location>
</feature>
<dbReference type="GO" id="GO:0005886">
    <property type="term" value="C:plasma membrane"/>
    <property type="evidence" value="ECO:0007669"/>
    <property type="project" value="UniProtKB-SubCell"/>
</dbReference>
<dbReference type="RefSeq" id="WP_119335736.1">
    <property type="nucleotide sequence ID" value="NZ_AP018558.1"/>
</dbReference>
<dbReference type="InterPro" id="IPR011527">
    <property type="entry name" value="ABC1_TM_dom"/>
</dbReference>
<evidence type="ECO:0000256" key="5">
    <source>
        <dbReference type="ARBA" id="ARBA00023136"/>
    </source>
</evidence>
<feature type="domain" description="ABC transmembrane type-1" evidence="8">
    <location>
        <begin position="34"/>
        <end position="326"/>
    </location>
</feature>
<dbReference type="Gene3D" id="3.40.50.300">
    <property type="entry name" value="P-loop containing nucleotide triphosphate hydrolases"/>
    <property type="match status" value="1"/>
</dbReference>
<dbReference type="InterPro" id="IPR036640">
    <property type="entry name" value="ABC1_TM_sf"/>
</dbReference>
<keyword evidence="2" id="KW-0813">Transport</keyword>
<sequence length="569" mass="63796">MSAKAARSHWRIWLALFFAFYRGETAWRAWTVTVGLIVLTVAQVLLAVALNHFMRLLFDAFENRALTQLPELIWRFAALLIAIVAVTSAHLWIKRAWQLAWRQFLTERFIAHWLEKGHYHRLRHLADAADNPDARIAEDARIATEVAIELFHSLLYSLLSITLFADILWQITLDLDYGPPGMMILLALLYAGTGSGIGWLLGLPLTHATDRLQSREADFRFALAHVREKSEAIAIARGEHHERQLAARLFAWLAQAWRAQTRGYLGIVTFSTAYGTLLPVFPLLVLATPYILGTISLGLLMQAAQAFERLTSALSWPIDNQGEIARCRASIERLTHLWENLQQLDKQDRICPLDAPCVRAAAVSALTVEHLTLTTLGGQTLLADFSATAPPHRLTVWKVPEEGKLPLMKSLAGLWSWGSGRILYPEGETVAILPIRPYLPEGTLLAALTYPNEPTPSTRAALEAALRDLHLEPFVPRLEQREDWNRTLPPVKQRQLALVRLVRTPAAWWVVECDHWPDPLVLEALAYTRRTLEKTPGVVIVTAHVSASEARNATETLPDAPTDPGDVRS</sequence>
<feature type="transmembrane region" description="Helical" evidence="7">
    <location>
        <begin position="150"/>
        <end position="171"/>
    </location>
</feature>
<feature type="region of interest" description="Disordered" evidence="6">
    <location>
        <begin position="550"/>
        <end position="569"/>
    </location>
</feature>
<evidence type="ECO:0000256" key="2">
    <source>
        <dbReference type="ARBA" id="ARBA00022448"/>
    </source>
</evidence>
<dbReference type="PANTHER" id="PTHR11384:SF59">
    <property type="entry name" value="LYSOSOMAL COBALAMIN TRANSPORTER ABCD4"/>
    <property type="match status" value="1"/>
</dbReference>
<feature type="transmembrane region" description="Helical" evidence="7">
    <location>
        <begin position="183"/>
        <end position="205"/>
    </location>
</feature>
<proteinExistence type="predicted"/>
<keyword evidence="3 7" id="KW-0812">Transmembrane</keyword>
<name>A0A2Z6E0B8_HYDTE</name>
<feature type="transmembrane region" description="Helical" evidence="7">
    <location>
        <begin position="73"/>
        <end position="93"/>
    </location>
</feature>
<dbReference type="Gene3D" id="1.20.1560.10">
    <property type="entry name" value="ABC transporter type 1, transmembrane domain"/>
    <property type="match status" value="1"/>
</dbReference>
<evidence type="ECO:0000259" key="8">
    <source>
        <dbReference type="PROSITE" id="PS50929"/>
    </source>
</evidence>
<evidence type="ECO:0000256" key="1">
    <source>
        <dbReference type="ARBA" id="ARBA00004651"/>
    </source>
</evidence>
<evidence type="ECO:0000313" key="9">
    <source>
        <dbReference type="EMBL" id="BBD78068.1"/>
    </source>
</evidence>
<dbReference type="Pfam" id="PF06472">
    <property type="entry name" value="ABC_membrane_2"/>
    <property type="match status" value="1"/>
</dbReference>
<evidence type="ECO:0000256" key="6">
    <source>
        <dbReference type="SAM" id="MobiDB-lite"/>
    </source>
</evidence>
<organism evidence="9 10">
    <name type="scientific">Hydrogenophilus thermoluteolus</name>
    <name type="common">Pseudomonas hydrogenothermophila</name>
    <dbReference type="NCBI Taxonomy" id="297"/>
    <lineage>
        <taxon>Bacteria</taxon>
        <taxon>Pseudomonadati</taxon>
        <taxon>Pseudomonadota</taxon>
        <taxon>Hydrogenophilia</taxon>
        <taxon>Hydrogenophilales</taxon>
        <taxon>Hydrogenophilaceae</taxon>
        <taxon>Hydrogenophilus</taxon>
    </lineage>
</organism>
<dbReference type="InterPro" id="IPR027417">
    <property type="entry name" value="P-loop_NTPase"/>
</dbReference>
<feature type="transmembrane region" description="Helical" evidence="7">
    <location>
        <begin position="264"/>
        <end position="284"/>
    </location>
</feature>
<evidence type="ECO:0000256" key="3">
    <source>
        <dbReference type="ARBA" id="ARBA00022692"/>
    </source>
</evidence>
<dbReference type="PANTHER" id="PTHR11384">
    <property type="entry name" value="ATP-BINDING CASSETTE, SUB-FAMILY D MEMBER"/>
    <property type="match status" value="1"/>
</dbReference>
<protein>
    <submittedName>
        <fullName evidence="9">ABC transporter</fullName>
    </submittedName>
</protein>
<dbReference type="Proteomes" id="UP000262004">
    <property type="component" value="Chromosome"/>
</dbReference>
<dbReference type="InterPro" id="IPR050835">
    <property type="entry name" value="ABC_transporter_sub-D"/>
</dbReference>
<keyword evidence="4 7" id="KW-1133">Transmembrane helix</keyword>
<dbReference type="PROSITE" id="PS50929">
    <property type="entry name" value="ABC_TM1F"/>
    <property type="match status" value="1"/>
</dbReference>
<dbReference type="KEGG" id="htl:HPTL_1810"/>
<keyword evidence="5 7" id="KW-0472">Membrane</keyword>
<comment type="subcellular location">
    <subcellularLocation>
        <location evidence="1">Cell membrane</location>
        <topology evidence="1">Multi-pass membrane protein</topology>
    </subcellularLocation>
</comment>
<gene>
    <name evidence="9" type="ORF">HPTL_1810</name>
</gene>
<reference evidence="9 10" key="1">
    <citation type="submission" date="2018-04" db="EMBL/GenBank/DDBJ databases">
        <title>Complete genome sequence of Hydrogenophilus thermoluteolus TH-1.</title>
        <authorList>
            <person name="Arai H."/>
        </authorList>
    </citation>
    <scope>NUCLEOTIDE SEQUENCE [LARGE SCALE GENOMIC DNA]</scope>
    <source>
        <strain evidence="9 10">TH-1</strain>
    </source>
</reference>
<dbReference type="EMBL" id="AP018558">
    <property type="protein sequence ID" value="BBD78068.1"/>
    <property type="molecule type" value="Genomic_DNA"/>
</dbReference>
<accession>A0A2Z6E0B8</accession>
<evidence type="ECO:0000313" key="10">
    <source>
        <dbReference type="Proteomes" id="UP000262004"/>
    </source>
</evidence>
<dbReference type="GO" id="GO:0005524">
    <property type="term" value="F:ATP binding"/>
    <property type="evidence" value="ECO:0007669"/>
    <property type="project" value="InterPro"/>
</dbReference>
<dbReference type="AlphaFoldDB" id="A0A2Z6E0B8"/>
<keyword evidence="10" id="KW-1185">Reference proteome</keyword>
<evidence type="ECO:0000256" key="7">
    <source>
        <dbReference type="SAM" id="Phobius"/>
    </source>
</evidence>
<dbReference type="OrthoDB" id="9810134at2"/>
<dbReference type="SUPFAM" id="SSF90123">
    <property type="entry name" value="ABC transporter transmembrane region"/>
    <property type="match status" value="1"/>
</dbReference>
<evidence type="ECO:0000256" key="4">
    <source>
        <dbReference type="ARBA" id="ARBA00022989"/>
    </source>
</evidence>